<protein>
    <recommendedName>
        <fullName evidence="2">Aminotransferase-like plant mobile domain-containing protein</fullName>
    </recommendedName>
</protein>
<dbReference type="PANTHER" id="PTHR46033:SF8">
    <property type="entry name" value="PROTEIN MAINTENANCE OF MERISTEMS-LIKE"/>
    <property type="match status" value="1"/>
</dbReference>
<dbReference type="InterPro" id="IPR044824">
    <property type="entry name" value="MAIN-like"/>
</dbReference>
<evidence type="ECO:0000313" key="4">
    <source>
        <dbReference type="Proteomes" id="UP000289738"/>
    </source>
</evidence>
<evidence type="ECO:0000313" key="3">
    <source>
        <dbReference type="EMBL" id="RYR01971.1"/>
    </source>
</evidence>
<organism evidence="3 4">
    <name type="scientific">Arachis hypogaea</name>
    <name type="common">Peanut</name>
    <dbReference type="NCBI Taxonomy" id="3818"/>
    <lineage>
        <taxon>Eukaryota</taxon>
        <taxon>Viridiplantae</taxon>
        <taxon>Streptophyta</taxon>
        <taxon>Embryophyta</taxon>
        <taxon>Tracheophyta</taxon>
        <taxon>Spermatophyta</taxon>
        <taxon>Magnoliopsida</taxon>
        <taxon>eudicotyledons</taxon>
        <taxon>Gunneridae</taxon>
        <taxon>Pentapetalae</taxon>
        <taxon>rosids</taxon>
        <taxon>fabids</taxon>
        <taxon>Fabales</taxon>
        <taxon>Fabaceae</taxon>
        <taxon>Papilionoideae</taxon>
        <taxon>50 kb inversion clade</taxon>
        <taxon>dalbergioids sensu lato</taxon>
        <taxon>Dalbergieae</taxon>
        <taxon>Pterocarpus clade</taxon>
        <taxon>Arachis</taxon>
    </lineage>
</organism>
<comment type="caution">
    <text evidence="3">The sequence shown here is derived from an EMBL/GenBank/DDBJ whole genome shotgun (WGS) entry which is preliminary data.</text>
</comment>
<sequence length="437" mass="50228">MERLTDKSAWKSNSIMTSTRWDMSMAAAAKWALQVRRPRIEPRRGWHRELDHFHCGAHEMATTMAAATKWYGFLLKAASFQCIILVHACIMGAWGGKVGVDELYNMGDDSGMNVEENPNRLDEVHIAAHLIHKLARVLTPHGTLVDVFTSEPVDPSMDLRRAFVERWRPETHTFHLPWGECTITVEDVAMQLGLPIDGEPVSGTTKYNIRLKWIRSRLQQMPLDAVDDVMIQYACCYILYLLDGVLLPDKANNTVHVRYLPLLANFDAIGTYSWGAHVFVGYIEPCAWQQITPSKSVASIWGRQGLPNPPLNIDTFHRQSARNDDGWWPIRLSTWFEVWASRRTEAYHMHIDRADTLRPSQDYYRWYCDRTRRFLSAPEALHDPRTDDIPPGVPAEYGRAPAVRLPDVPQDCRHRRTRRERHQGVSGMGFEEAEFPE</sequence>
<accession>A0A444YJ82</accession>
<gene>
    <name evidence="3" type="ORF">Ahy_B06g080834</name>
</gene>
<name>A0A444YJ82_ARAHY</name>
<feature type="region of interest" description="Disordered" evidence="1">
    <location>
        <begin position="415"/>
        <end position="437"/>
    </location>
</feature>
<dbReference type="EMBL" id="SDMP01000016">
    <property type="protein sequence ID" value="RYR01971.1"/>
    <property type="molecule type" value="Genomic_DNA"/>
</dbReference>
<keyword evidence="4" id="KW-1185">Reference proteome</keyword>
<dbReference type="Proteomes" id="UP000289738">
    <property type="component" value="Chromosome B06"/>
</dbReference>
<dbReference type="Pfam" id="PF10536">
    <property type="entry name" value="PMD"/>
    <property type="match status" value="1"/>
</dbReference>
<dbReference type="AlphaFoldDB" id="A0A444YJ82"/>
<reference evidence="3 4" key="1">
    <citation type="submission" date="2019-01" db="EMBL/GenBank/DDBJ databases">
        <title>Sequencing of cultivated peanut Arachis hypogaea provides insights into genome evolution and oil improvement.</title>
        <authorList>
            <person name="Chen X."/>
        </authorList>
    </citation>
    <scope>NUCLEOTIDE SEQUENCE [LARGE SCALE GENOMIC DNA]</scope>
    <source>
        <strain evidence="4">cv. Fuhuasheng</strain>
        <tissue evidence="3">Leaves</tissue>
    </source>
</reference>
<dbReference type="PANTHER" id="PTHR46033">
    <property type="entry name" value="PROTEIN MAIN-LIKE 2"/>
    <property type="match status" value="1"/>
</dbReference>
<dbReference type="STRING" id="3818.A0A444YJ82"/>
<feature type="domain" description="Aminotransferase-like plant mobile" evidence="2">
    <location>
        <begin position="158"/>
        <end position="278"/>
    </location>
</feature>
<evidence type="ECO:0000256" key="1">
    <source>
        <dbReference type="SAM" id="MobiDB-lite"/>
    </source>
</evidence>
<proteinExistence type="predicted"/>
<evidence type="ECO:0000259" key="2">
    <source>
        <dbReference type="Pfam" id="PF10536"/>
    </source>
</evidence>
<dbReference type="GO" id="GO:0010073">
    <property type="term" value="P:meristem maintenance"/>
    <property type="evidence" value="ECO:0007669"/>
    <property type="project" value="InterPro"/>
</dbReference>
<dbReference type="InterPro" id="IPR019557">
    <property type="entry name" value="AminoTfrase-like_pln_mobile"/>
</dbReference>